<keyword evidence="3" id="KW-1185">Reference proteome</keyword>
<comment type="caution">
    <text evidence="2">The sequence shown here is derived from an EMBL/GenBank/DDBJ whole genome shotgun (WGS) entry which is preliminary data.</text>
</comment>
<sequence>MPQSPNAFPHMPYNYPPQQTQAQVMLMPPQQVPHPIQLKIDQALPYAPGIKSKDFMNMANTIGMSITMALANQLQLLFQNMQTNNGQPRQSQYNCNMCGKEGHGVCNCNTTQRYLNKNCIKCDNNCLVMADGSFIPQGNPGKYMMHSIDHILPAAQQCTVAILKIYSLVVQETMQQYDVSMNAHMEDEDCNNTVAEIAAAEFHLFELQRKAKEQFDGIELQKCNKGKVKETPAAPPSNTTPASTSNAAPALANTSSPKCTSLFSSKTSTSPSDTW</sequence>
<feature type="compositionally biased region" description="Low complexity" evidence="1">
    <location>
        <begin position="236"/>
        <end position="275"/>
    </location>
</feature>
<protein>
    <recommendedName>
        <fullName evidence="4">CCHC-type domain-containing protein</fullName>
    </recommendedName>
</protein>
<evidence type="ECO:0000256" key="1">
    <source>
        <dbReference type="SAM" id="MobiDB-lite"/>
    </source>
</evidence>
<proteinExistence type="predicted"/>
<accession>A0A9P6CEL7</accession>
<dbReference type="EMBL" id="MU150265">
    <property type="protein sequence ID" value="KAF9463116.1"/>
    <property type="molecule type" value="Genomic_DNA"/>
</dbReference>
<dbReference type="Proteomes" id="UP000807353">
    <property type="component" value="Unassembled WGS sequence"/>
</dbReference>
<gene>
    <name evidence="2" type="ORF">BDZ94DRAFT_1309035</name>
</gene>
<evidence type="ECO:0000313" key="2">
    <source>
        <dbReference type="EMBL" id="KAF9463116.1"/>
    </source>
</evidence>
<evidence type="ECO:0008006" key="4">
    <source>
        <dbReference type="Google" id="ProtNLM"/>
    </source>
</evidence>
<dbReference type="AlphaFoldDB" id="A0A9P6CEL7"/>
<name>A0A9P6CEL7_9AGAR</name>
<feature type="region of interest" description="Disordered" evidence="1">
    <location>
        <begin position="226"/>
        <end position="275"/>
    </location>
</feature>
<organism evidence="2 3">
    <name type="scientific">Collybia nuda</name>
    <dbReference type="NCBI Taxonomy" id="64659"/>
    <lineage>
        <taxon>Eukaryota</taxon>
        <taxon>Fungi</taxon>
        <taxon>Dikarya</taxon>
        <taxon>Basidiomycota</taxon>
        <taxon>Agaricomycotina</taxon>
        <taxon>Agaricomycetes</taxon>
        <taxon>Agaricomycetidae</taxon>
        <taxon>Agaricales</taxon>
        <taxon>Tricholomatineae</taxon>
        <taxon>Clitocybaceae</taxon>
        <taxon>Collybia</taxon>
    </lineage>
</organism>
<evidence type="ECO:0000313" key="3">
    <source>
        <dbReference type="Proteomes" id="UP000807353"/>
    </source>
</evidence>
<reference evidence="2" key="1">
    <citation type="submission" date="2020-11" db="EMBL/GenBank/DDBJ databases">
        <authorList>
            <consortium name="DOE Joint Genome Institute"/>
            <person name="Ahrendt S."/>
            <person name="Riley R."/>
            <person name="Andreopoulos W."/>
            <person name="Labutti K."/>
            <person name="Pangilinan J."/>
            <person name="Ruiz-Duenas F.J."/>
            <person name="Barrasa J.M."/>
            <person name="Sanchez-Garcia M."/>
            <person name="Camarero S."/>
            <person name="Miyauchi S."/>
            <person name="Serrano A."/>
            <person name="Linde D."/>
            <person name="Babiker R."/>
            <person name="Drula E."/>
            <person name="Ayuso-Fernandez I."/>
            <person name="Pacheco R."/>
            <person name="Padilla G."/>
            <person name="Ferreira P."/>
            <person name="Barriuso J."/>
            <person name="Kellner H."/>
            <person name="Castanera R."/>
            <person name="Alfaro M."/>
            <person name="Ramirez L."/>
            <person name="Pisabarro A.G."/>
            <person name="Kuo A."/>
            <person name="Tritt A."/>
            <person name="Lipzen A."/>
            <person name="He G."/>
            <person name="Yan M."/>
            <person name="Ng V."/>
            <person name="Cullen D."/>
            <person name="Martin F."/>
            <person name="Rosso M.-N."/>
            <person name="Henrissat B."/>
            <person name="Hibbett D."/>
            <person name="Martinez A.T."/>
            <person name="Grigoriev I.V."/>
        </authorList>
    </citation>
    <scope>NUCLEOTIDE SEQUENCE</scope>
    <source>
        <strain evidence="2">CBS 247.69</strain>
    </source>
</reference>